<gene>
    <name evidence="1" type="ORF">CDAR_218881</name>
</gene>
<evidence type="ECO:0000313" key="1">
    <source>
        <dbReference type="EMBL" id="GIY72194.1"/>
    </source>
</evidence>
<dbReference type="EMBL" id="BPLQ01013462">
    <property type="protein sequence ID" value="GIY72194.1"/>
    <property type="molecule type" value="Genomic_DNA"/>
</dbReference>
<comment type="caution">
    <text evidence="1">The sequence shown here is derived from an EMBL/GenBank/DDBJ whole genome shotgun (WGS) entry which is preliminary data.</text>
</comment>
<sequence>MGCLEADIPKPTTTPTFLRVAIGTHSGRPSPLFRRRVSPIVPSPVDYRAGRKRIAGYWQGGEMFIVLRGKGLTDDGRPVLSIE</sequence>
<protein>
    <submittedName>
        <fullName evidence="1">Uncharacterized protein</fullName>
    </submittedName>
</protein>
<proteinExistence type="predicted"/>
<reference evidence="1 2" key="1">
    <citation type="submission" date="2021-06" db="EMBL/GenBank/DDBJ databases">
        <title>Caerostris darwini draft genome.</title>
        <authorList>
            <person name="Kono N."/>
            <person name="Arakawa K."/>
        </authorList>
    </citation>
    <scope>NUCLEOTIDE SEQUENCE [LARGE SCALE GENOMIC DNA]</scope>
</reference>
<accession>A0AAV4VR03</accession>
<dbReference type="Proteomes" id="UP001054837">
    <property type="component" value="Unassembled WGS sequence"/>
</dbReference>
<dbReference type="AlphaFoldDB" id="A0AAV4VR03"/>
<name>A0AAV4VR03_9ARAC</name>
<keyword evidence="2" id="KW-1185">Reference proteome</keyword>
<organism evidence="1 2">
    <name type="scientific">Caerostris darwini</name>
    <dbReference type="NCBI Taxonomy" id="1538125"/>
    <lineage>
        <taxon>Eukaryota</taxon>
        <taxon>Metazoa</taxon>
        <taxon>Ecdysozoa</taxon>
        <taxon>Arthropoda</taxon>
        <taxon>Chelicerata</taxon>
        <taxon>Arachnida</taxon>
        <taxon>Araneae</taxon>
        <taxon>Araneomorphae</taxon>
        <taxon>Entelegynae</taxon>
        <taxon>Araneoidea</taxon>
        <taxon>Araneidae</taxon>
        <taxon>Caerostris</taxon>
    </lineage>
</organism>
<evidence type="ECO:0000313" key="2">
    <source>
        <dbReference type="Proteomes" id="UP001054837"/>
    </source>
</evidence>